<keyword evidence="4 6" id="KW-1133">Transmembrane helix</keyword>
<evidence type="ECO:0000256" key="5">
    <source>
        <dbReference type="ARBA" id="ARBA00023136"/>
    </source>
</evidence>
<dbReference type="STRING" id="1122938.SAMN05660772_01040"/>
<dbReference type="GO" id="GO:0005886">
    <property type="term" value="C:plasma membrane"/>
    <property type="evidence" value="ECO:0007669"/>
    <property type="project" value="UniProtKB-SubCell"/>
</dbReference>
<feature type="transmembrane region" description="Helical" evidence="6">
    <location>
        <begin position="238"/>
        <end position="258"/>
    </location>
</feature>
<keyword evidence="9" id="KW-1185">Reference proteome</keyword>
<organism evidence="8 9">
    <name type="scientific">Pasteurella testudinis DSM 23072</name>
    <dbReference type="NCBI Taxonomy" id="1122938"/>
    <lineage>
        <taxon>Bacteria</taxon>
        <taxon>Pseudomonadati</taxon>
        <taxon>Pseudomonadota</taxon>
        <taxon>Gammaproteobacteria</taxon>
        <taxon>Pasteurellales</taxon>
        <taxon>Pasteurellaceae</taxon>
        <taxon>Pasteurella</taxon>
    </lineage>
</organism>
<dbReference type="Pfam" id="PF00892">
    <property type="entry name" value="EamA"/>
    <property type="match status" value="2"/>
</dbReference>
<feature type="transmembrane region" description="Helical" evidence="6">
    <location>
        <begin position="208"/>
        <end position="226"/>
    </location>
</feature>
<evidence type="ECO:0000256" key="4">
    <source>
        <dbReference type="ARBA" id="ARBA00022989"/>
    </source>
</evidence>
<dbReference type="InterPro" id="IPR037185">
    <property type="entry name" value="EmrE-like"/>
</dbReference>
<feature type="transmembrane region" description="Helical" evidence="6">
    <location>
        <begin position="264"/>
        <end position="282"/>
    </location>
</feature>
<dbReference type="InterPro" id="IPR051258">
    <property type="entry name" value="Diverse_Substrate_Transporter"/>
</dbReference>
<sequence length="287" mass="31656">MQNYLGQLLMFLVTLIGASGWFLSKNAIAEMPSVGFMGLRFLLAAIIFLPFAYPALSQISKAHIIRASAVGVALALNLLLWVQGITYSNDLGEGAFLVSLSMLIAPLISWLIFKHRPLPVFWLSMPIALAGLYLLAIGRYGELRFSTGSILFLLSSLSAALYFVLNHQYAKNIASMPLIVIQFGIVGMLCSGYSLAFESWQADISGKTWLWFVASVLIASNLRYFVQTVGQKHCHISTAAIIMVLEPVWTLMLSVWLMNETLTALKLLGCSLILCALLVYRLNVVKK</sequence>
<name>A0A1W1V2U3_9PAST</name>
<dbReference type="RefSeq" id="WP_084257589.1">
    <property type="nucleotide sequence ID" value="NZ_FWWV01000035.1"/>
</dbReference>
<dbReference type="SUPFAM" id="SSF103481">
    <property type="entry name" value="Multidrug resistance efflux transporter EmrE"/>
    <property type="match status" value="2"/>
</dbReference>
<dbReference type="PANTHER" id="PTHR42920:SF5">
    <property type="entry name" value="EAMA DOMAIN-CONTAINING PROTEIN"/>
    <property type="match status" value="1"/>
</dbReference>
<feature type="transmembrane region" description="Helical" evidence="6">
    <location>
        <begin position="120"/>
        <end position="137"/>
    </location>
</feature>
<feature type="domain" description="EamA" evidence="7">
    <location>
        <begin position="147"/>
        <end position="279"/>
    </location>
</feature>
<evidence type="ECO:0000313" key="8">
    <source>
        <dbReference type="EMBL" id="SMB87642.1"/>
    </source>
</evidence>
<evidence type="ECO:0000259" key="7">
    <source>
        <dbReference type="Pfam" id="PF00892"/>
    </source>
</evidence>
<dbReference type="InterPro" id="IPR000620">
    <property type="entry name" value="EamA_dom"/>
</dbReference>
<feature type="transmembrane region" description="Helical" evidence="6">
    <location>
        <begin position="177"/>
        <end position="196"/>
    </location>
</feature>
<reference evidence="9" key="1">
    <citation type="submission" date="2017-04" db="EMBL/GenBank/DDBJ databases">
        <authorList>
            <person name="Varghese N."/>
            <person name="Submissions S."/>
        </authorList>
    </citation>
    <scope>NUCLEOTIDE SEQUENCE [LARGE SCALE GENOMIC DNA]</scope>
    <source>
        <strain evidence="9">DSM 23072</strain>
    </source>
</reference>
<dbReference type="Proteomes" id="UP000192408">
    <property type="component" value="Unassembled WGS sequence"/>
</dbReference>
<gene>
    <name evidence="8" type="ORF">SAMN05660772_01040</name>
</gene>
<evidence type="ECO:0000256" key="2">
    <source>
        <dbReference type="ARBA" id="ARBA00022475"/>
    </source>
</evidence>
<accession>A0A1W1V2U3</accession>
<protein>
    <submittedName>
        <fullName evidence="8">Threonine/homoserine efflux transporter RhtA</fullName>
    </submittedName>
</protein>
<keyword evidence="2" id="KW-1003">Cell membrane</keyword>
<comment type="subcellular location">
    <subcellularLocation>
        <location evidence="1">Cell membrane</location>
        <topology evidence="1">Multi-pass membrane protein</topology>
    </subcellularLocation>
</comment>
<evidence type="ECO:0000256" key="1">
    <source>
        <dbReference type="ARBA" id="ARBA00004651"/>
    </source>
</evidence>
<feature type="domain" description="EamA" evidence="7">
    <location>
        <begin position="5"/>
        <end position="136"/>
    </location>
</feature>
<feature type="transmembrane region" description="Helical" evidence="6">
    <location>
        <begin position="64"/>
        <end position="82"/>
    </location>
</feature>
<evidence type="ECO:0000256" key="3">
    <source>
        <dbReference type="ARBA" id="ARBA00022692"/>
    </source>
</evidence>
<feature type="transmembrane region" description="Helical" evidence="6">
    <location>
        <begin position="94"/>
        <end position="113"/>
    </location>
</feature>
<evidence type="ECO:0000313" key="9">
    <source>
        <dbReference type="Proteomes" id="UP000192408"/>
    </source>
</evidence>
<keyword evidence="5 6" id="KW-0472">Membrane</keyword>
<proteinExistence type="predicted"/>
<evidence type="ECO:0000256" key="6">
    <source>
        <dbReference type="SAM" id="Phobius"/>
    </source>
</evidence>
<dbReference type="AlphaFoldDB" id="A0A1W1V2U3"/>
<dbReference type="PANTHER" id="PTHR42920">
    <property type="entry name" value="OS03G0707200 PROTEIN-RELATED"/>
    <property type="match status" value="1"/>
</dbReference>
<feature type="transmembrane region" description="Helical" evidence="6">
    <location>
        <begin position="143"/>
        <end position="165"/>
    </location>
</feature>
<dbReference type="EMBL" id="FWWV01000035">
    <property type="protein sequence ID" value="SMB87642.1"/>
    <property type="molecule type" value="Genomic_DNA"/>
</dbReference>
<keyword evidence="3 6" id="KW-0812">Transmembrane</keyword>
<feature type="transmembrane region" description="Helical" evidence="6">
    <location>
        <begin position="34"/>
        <end position="52"/>
    </location>
</feature>